<dbReference type="AlphaFoldDB" id="A0A364YAG1"/>
<evidence type="ECO:0000313" key="9">
    <source>
        <dbReference type="Proteomes" id="UP000251889"/>
    </source>
</evidence>
<keyword evidence="4" id="KW-0238">DNA-binding</keyword>
<evidence type="ECO:0000256" key="5">
    <source>
        <dbReference type="ARBA" id="ARBA00023163"/>
    </source>
</evidence>
<accession>A0A364YAG1</accession>
<gene>
    <name evidence="8" type="ORF">DQQ10_04625</name>
</gene>
<evidence type="ECO:0000259" key="6">
    <source>
        <dbReference type="Pfam" id="PF04542"/>
    </source>
</evidence>
<feature type="domain" description="RNA polymerase sigma-70 region 2" evidence="6">
    <location>
        <begin position="49"/>
        <end position="116"/>
    </location>
</feature>
<evidence type="ECO:0000256" key="1">
    <source>
        <dbReference type="ARBA" id="ARBA00010641"/>
    </source>
</evidence>
<organism evidence="8 9">
    <name type="scientific">Pseudochryseolinea flava</name>
    <dbReference type="NCBI Taxonomy" id="2059302"/>
    <lineage>
        <taxon>Bacteria</taxon>
        <taxon>Pseudomonadati</taxon>
        <taxon>Bacteroidota</taxon>
        <taxon>Cytophagia</taxon>
        <taxon>Cytophagales</taxon>
        <taxon>Fulvivirgaceae</taxon>
        <taxon>Pseudochryseolinea</taxon>
    </lineage>
</organism>
<evidence type="ECO:0000256" key="2">
    <source>
        <dbReference type="ARBA" id="ARBA00023015"/>
    </source>
</evidence>
<dbReference type="EMBL" id="QMFY01000001">
    <property type="protein sequence ID" value="RAW03375.1"/>
    <property type="molecule type" value="Genomic_DNA"/>
</dbReference>
<evidence type="ECO:0000259" key="7">
    <source>
        <dbReference type="Pfam" id="PF08281"/>
    </source>
</evidence>
<dbReference type="NCBIfam" id="TIGR02937">
    <property type="entry name" value="sigma70-ECF"/>
    <property type="match status" value="1"/>
</dbReference>
<dbReference type="PANTHER" id="PTHR43133">
    <property type="entry name" value="RNA POLYMERASE ECF-TYPE SIGMA FACTO"/>
    <property type="match status" value="1"/>
</dbReference>
<dbReference type="InterPro" id="IPR039425">
    <property type="entry name" value="RNA_pol_sigma-70-like"/>
</dbReference>
<dbReference type="SUPFAM" id="SSF88659">
    <property type="entry name" value="Sigma3 and sigma4 domains of RNA polymerase sigma factors"/>
    <property type="match status" value="1"/>
</dbReference>
<name>A0A364YAG1_9BACT</name>
<dbReference type="InterPro" id="IPR014284">
    <property type="entry name" value="RNA_pol_sigma-70_dom"/>
</dbReference>
<evidence type="ECO:0000256" key="3">
    <source>
        <dbReference type="ARBA" id="ARBA00023082"/>
    </source>
</evidence>
<dbReference type="SUPFAM" id="SSF88946">
    <property type="entry name" value="Sigma2 domain of RNA polymerase sigma factors"/>
    <property type="match status" value="1"/>
</dbReference>
<keyword evidence="2" id="KW-0805">Transcription regulation</keyword>
<keyword evidence="5" id="KW-0804">Transcription</keyword>
<keyword evidence="3" id="KW-0731">Sigma factor</keyword>
<dbReference type="GO" id="GO:0016987">
    <property type="term" value="F:sigma factor activity"/>
    <property type="evidence" value="ECO:0007669"/>
    <property type="project" value="UniProtKB-KW"/>
</dbReference>
<dbReference type="GO" id="GO:0006352">
    <property type="term" value="P:DNA-templated transcription initiation"/>
    <property type="evidence" value="ECO:0007669"/>
    <property type="project" value="InterPro"/>
</dbReference>
<dbReference type="Pfam" id="PF08281">
    <property type="entry name" value="Sigma70_r4_2"/>
    <property type="match status" value="1"/>
</dbReference>
<proteinExistence type="inferred from homology"/>
<sequence length="206" mass="24702">MIDLILPLDSEFLWKYSNSRMFFSSVKKKSDEELMSLVQLGDGDAMTELYRRYAQKLVRYFHRMLYKNEAMAQDFLHDLFLRVIERADQFKQGYRFSTWLYSIAHNMCKNEYRKQAIRGRQDLEAEPLSEDLYERFTQTEFRSALDRMLDMMEEDDKNLFVLRHELEMTIEEISKVVDCPEGTVKSRLFYLKKKLALALIDHKVGM</sequence>
<dbReference type="InterPro" id="IPR036388">
    <property type="entry name" value="WH-like_DNA-bd_sf"/>
</dbReference>
<dbReference type="Gene3D" id="1.10.1740.10">
    <property type="match status" value="1"/>
</dbReference>
<comment type="caution">
    <text evidence="8">The sequence shown here is derived from an EMBL/GenBank/DDBJ whole genome shotgun (WGS) entry which is preliminary data.</text>
</comment>
<dbReference type="Gene3D" id="1.10.10.10">
    <property type="entry name" value="Winged helix-like DNA-binding domain superfamily/Winged helix DNA-binding domain"/>
    <property type="match status" value="1"/>
</dbReference>
<dbReference type="Pfam" id="PF04542">
    <property type="entry name" value="Sigma70_r2"/>
    <property type="match status" value="1"/>
</dbReference>
<evidence type="ECO:0000313" key="8">
    <source>
        <dbReference type="EMBL" id="RAW03375.1"/>
    </source>
</evidence>
<keyword evidence="9" id="KW-1185">Reference proteome</keyword>
<dbReference type="InterPro" id="IPR013324">
    <property type="entry name" value="RNA_pol_sigma_r3/r4-like"/>
</dbReference>
<protein>
    <submittedName>
        <fullName evidence="8">Sigma-70 family RNA polymerase sigma factor</fullName>
    </submittedName>
</protein>
<dbReference type="RefSeq" id="WP_112745590.1">
    <property type="nucleotide sequence ID" value="NZ_QMFY01000001.1"/>
</dbReference>
<evidence type="ECO:0000256" key="4">
    <source>
        <dbReference type="ARBA" id="ARBA00023125"/>
    </source>
</evidence>
<dbReference type="PANTHER" id="PTHR43133:SF8">
    <property type="entry name" value="RNA POLYMERASE SIGMA FACTOR HI_1459-RELATED"/>
    <property type="match status" value="1"/>
</dbReference>
<dbReference type="InterPro" id="IPR007627">
    <property type="entry name" value="RNA_pol_sigma70_r2"/>
</dbReference>
<dbReference type="OrthoDB" id="1027298at2"/>
<feature type="domain" description="RNA polymerase sigma factor 70 region 4 type 2" evidence="7">
    <location>
        <begin position="144"/>
        <end position="195"/>
    </location>
</feature>
<dbReference type="Proteomes" id="UP000251889">
    <property type="component" value="Unassembled WGS sequence"/>
</dbReference>
<dbReference type="GO" id="GO:0003677">
    <property type="term" value="F:DNA binding"/>
    <property type="evidence" value="ECO:0007669"/>
    <property type="project" value="UniProtKB-KW"/>
</dbReference>
<dbReference type="InterPro" id="IPR013325">
    <property type="entry name" value="RNA_pol_sigma_r2"/>
</dbReference>
<comment type="similarity">
    <text evidence="1">Belongs to the sigma-70 factor family. ECF subfamily.</text>
</comment>
<reference evidence="8 9" key="1">
    <citation type="submission" date="2018-06" db="EMBL/GenBank/DDBJ databases">
        <title>Chryseolinea flavus sp. nov., a member of the phylum Bacteroidetes isolated from soil.</title>
        <authorList>
            <person name="Li Y."/>
            <person name="Wang J."/>
        </authorList>
    </citation>
    <scope>NUCLEOTIDE SEQUENCE [LARGE SCALE GENOMIC DNA]</scope>
    <source>
        <strain evidence="8 9">SDU1-6</strain>
    </source>
</reference>
<dbReference type="InterPro" id="IPR013249">
    <property type="entry name" value="RNA_pol_sigma70_r4_t2"/>
</dbReference>